<dbReference type="GO" id="GO:0051287">
    <property type="term" value="F:NAD binding"/>
    <property type="evidence" value="ECO:0007669"/>
    <property type="project" value="InterPro"/>
</dbReference>
<dbReference type="GO" id="GO:0005829">
    <property type="term" value="C:cytosol"/>
    <property type="evidence" value="ECO:0007669"/>
    <property type="project" value="TreeGrafter"/>
</dbReference>
<dbReference type="InterPro" id="IPR006140">
    <property type="entry name" value="D-isomer_DH_NAD-bd"/>
</dbReference>
<feature type="domain" description="D-isomer specific 2-hydroxyacid dehydrogenase NAD-binding" evidence="5">
    <location>
        <begin position="108"/>
        <end position="287"/>
    </location>
</feature>
<keyword evidence="2 3" id="KW-0560">Oxidoreductase</keyword>
<dbReference type="CDD" id="cd05301">
    <property type="entry name" value="GDH"/>
    <property type="match status" value="1"/>
</dbReference>
<dbReference type="PROSITE" id="PS00671">
    <property type="entry name" value="D_2_HYDROXYACID_DH_3"/>
    <property type="match status" value="1"/>
</dbReference>
<evidence type="ECO:0000256" key="1">
    <source>
        <dbReference type="ARBA" id="ARBA00005854"/>
    </source>
</evidence>
<keyword evidence="7" id="KW-1185">Reference proteome</keyword>
<gene>
    <name evidence="6" type="ORF">WQ57_09715</name>
</gene>
<evidence type="ECO:0000313" key="7">
    <source>
        <dbReference type="Proteomes" id="UP000034166"/>
    </source>
</evidence>
<feature type="domain" description="D-isomer specific 2-hydroxyacid dehydrogenase catalytic" evidence="4">
    <location>
        <begin position="5"/>
        <end position="319"/>
    </location>
</feature>
<keyword evidence="6" id="KW-0670">Pyruvate</keyword>
<reference evidence="6 7" key="1">
    <citation type="submission" date="2015-04" db="EMBL/GenBank/DDBJ databases">
        <title>Taxonomic description and genome sequence of Bacillus campisalis sp. nov., a novel member of the genus Bacillus isolated from solar saltern.</title>
        <authorList>
            <person name="Mathan Kumar R."/>
            <person name="Kaur G."/>
            <person name="Kumar A."/>
            <person name="Singh N.K."/>
            <person name="Kaur N."/>
            <person name="Kumar N."/>
            <person name="Mayilraj S."/>
        </authorList>
    </citation>
    <scope>NUCLEOTIDE SEQUENCE [LARGE SCALE GENOMIC DNA]</scope>
    <source>
        <strain evidence="6 7">SA2-6</strain>
    </source>
</reference>
<dbReference type="PATRIC" id="fig|1408103.3.peg.2182"/>
<evidence type="ECO:0000313" key="6">
    <source>
        <dbReference type="EMBL" id="KKK38235.1"/>
    </source>
</evidence>
<comment type="similarity">
    <text evidence="1 3">Belongs to the D-isomer specific 2-hydroxyacid dehydrogenase family.</text>
</comment>
<comment type="caution">
    <text evidence="6">The sequence shown here is derived from an EMBL/GenBank/DDBJ whole genome shotgun (WGS) entry which is preliminary data.</text>
</comment>
<dbReference type="EC" id="1.1.1.79" evidence="6"/>
<dbReference type="PANTHER" id="PTHR10996:SF283">
    <property type="entry name" value="GLYOXYLATE_HYDROXYPYRUVATE REDUCTASE B"/>
    <property type="match status" value="1"/>
</dbReference>
<evidence type="ECO:0000259" key="5">
    <source>
        <dbReference type="Pfam" id="PF02826"/>
    </source>
</evidence>
<evidence type="ECO:0000256" key="3">
    <source>
        <dbReference type="RuleBase" id="RU003719"/>
    </source>
</evidence>
<name>A0A0M2T065_9BACI</name>
<dbReference type="AlphaFoldDB" id="A0A0M2T065"/>
<dbReference type="Pfam" id="PF02826">
    <property type="entry name" value="2-Hacid_dh_C"/>
    <property type="match status" value="1"/>
</dbReference>
<dbReference type="FunFam" id="3.40.50.720:FF:000462">
    <property type="entry name" value="Glyoxylate reductase (NADP+)"/>
    <property type="match status" value="1"/>
</dbReference>
<dbReference type="Gene3D" id="3.40.50.720">
    <property type="entry name" value="NAD(P)-binding Rossmann-like Domain"/>
    <property type="match status" value="2"/>
</dbReference>
<dbReference type="RefSeq" id="WP_046523711.1">
    <property type="nucleotide sequence ID" value="NZ_LAYY01000009.1"/>
</dbReference>
<dbReference type="SUPFAM" id="SSF51735">
    <property type="entry name" value="NAD(P)-binding Rossmann-fold domains"/>
    <property type="match status" value="1"/>
</dbReference>
<dbReference type="PANTHER" id="PTHR10996">
    <property type="entry name" value="2-HYDROXYACID DEHYDROGENASE-RELATED"/>
    <property type="match status" value="1"/>
</dbReference>
<dbReference type="PROSITE" id="PS00065">
    <property type="entry name" value="D_2_HYDROXYACID_DH_1"/>
    <property type="match status" value="1"/>
</dbReference>
<sequence length="327" mass="36471">MKPKVIVYQNTYEQVLEMLREKYEVIYFESVNSANQAEFYFHLKDAQALLGAGMKIDKELLDQAHHLKVVSNISVGYDNLNIPELTKRKIMATNTPGVLNDTVADAIFGLMLAAARRVSELDQFVKNGEWKGQLKEDSFGVDVHHKTLGIIGMGGIGSAIAKRAHNGFEMKILYHNRSPKREAEDLYNAEYRTLEELLKESDFVCNMAPLTSQTEKLIGEREFGLMKKSAIFVNGSRGAVVDEHALYNTLQEQRILAAGLDVYKQEPINPDNPLLKLPNVVTLPHIGSATLETRIKMGLLAANSLIEGLNGSRPATLINDKVMETVE</sequence>
<protein>
    <submittedName>
        <fullName evidence="6">Bifunctional glyoxylate/hydroxypyruvate reductase B</fullName>
        <ecNumber evidence="6">1.1.1.79</ecNumber>
        <ecNumber evidence="6">1.1.1.81</ecNumber>
    </submittedName>
</protein>
<dbReference type="EMBL" id="LAYY01000009">
    <property type="protein sequence ID" value="KKK38235.1"/>
    <property type="molecule type" value="Genomic_DNA"/>
</dbReference>
<dbReference type="GO" id="GO:0030267">
    <property type="term" value="F:glyoxylate reductase (NADPH) activity"/>
    <property type="evidence" value="ECO:0007669"/>
    <property type="project" value="UniProtKB-EC"/>
</dbReference>
<dbReference type="OrthoDB" id="9805416at2"/>
<dbReference type="Proteomes" id="UP000034166">
    <property type="component" value="Unassembled WGS sequence"/>
</dbReference>
<evidence type="ECO:0000259" key="4">
    <source>
        <dbReference type="Pfam" id="PF00389"/>
    </source>
</evidence>
<dbReference type="Pfam" id="PF00389">
    <property type="entry name" value="2-Hacid_dh"/>
    <property type="match status" value="1"/>
</dbReference>
<evidence type="ECO:0000256" key="2">
    <source>
        <dbReference type="ARBA" id="ARBA00023002"/>
    </source>
</evidence>
<proteinExistence type="inferred from homology"/>
<dbReference type="InterPro" id="IPR006139">
    <property type="entry name" value="D-isomer_2_OHA_DH_cat_dom"/>
</dbReference>
<organism evidence="6 7">
    <name type="scientific">Mesobacillus campisalis</name>
    <dbReference type="NCBI Taxonomy" id="1408103"/>
    <lineage>
        <taxon>Bacteria</taxon>
        <taxon>Bacillati</taxon>
        <taxon>Bacillota</taxon>
        <taxon>Bacilli</taxon>
        <taxon>Bacillales</taxon>
        <taxon>Bacillaceae</taxon>
        <taxon>Mesobacillus</taxon>
    </lineage>
</organism>
<dbReference type="SUPFAM" id="SSF52283">
    <property type="entry name" value="Formate/glycerate dehydrogenase catalytic domain-like"/>
    <property type="match status" value="1"/>
</dbReference>
<dbReference type="InterPro" id="IPR050223">
    <property type="entry name" value="D-isomer_2-hydroxyacid_DH"/>
</dbReference>
<accession>A0A0M2T065</accession>
<dbReference type="EC" id="1.1.1.81" evidence="6"/>
<dbReference type="InterPro" id="IPR029752">
    <property type="entry name" value="D-isomer_DH_CS1"/>
</dbReference>
<dbReference type="InterPro" id="IPR036291">
    <property type="entry name" value="NAD(P)-bd_dom_sf"/>
</dbReference>
<dbReference type="GO" id="GO:0016618">
    <property type="term" value="F:hydroxypyruvate reductase [NAD(P)H] activity"/>
    <property type="evidence" value="ECO:0007669"/>
    <property type="project" value="UniProtKB-EC"/>
</dbReference>
<dbReference type="InterPro" id="IPR029753">
    <property type="entry name" value="D-isomer_DH_CS"/>
</dbReference>